<name>A0A0P9GRR8_9BACL</name>
<dbReference type="NCBIfam" id="TIGR03652">
    <property type="entry name" value="FeS_repair_RIC"/>
    <property type="match status" value="1"/>
</dbReference>
<gene>
    <name evidence="6" type="ORF">AN477_11200</name>
</gene>
<dbReference type="InterPro" id="IPR012312">
    <property type="entry name" value="Hemerythrin-like"/>
</dbReference>
<accession>A0A0P9GRR8</accession>
<keyword evidence="2" id="KW-0963">Cytoplasm</keyword>
<dbReference type="EMBL" id="LJCO01000046">
    <property type="protein sequence ID" value="KPV43715.1"/>
    <property type="molecule type" value="Genomic_DNA"/>
</dbReference>
<dbReference type="Proteomes" id="UP000050482">
    <property type="component" value="Unassembled WGS sequence"/>
</dbReference>
<feature type="domain" description="Hemerythrin-like" evidence="5">
    <location>
        <begin position="86"/>
        <end position="232"/>
    </location>
</feature>
<dbReference type="AlphaFoldDB" id="A0A0P9GRR8"/>
<sequence length="246" mass="27630">MTKVFNHDSTLGEIVATFPKAGSIFKAHKIDYCCGGDRTLAEATAADDATSGALLEEINTEYNSYLKEAQKEVDWTTAPLSDLVTYVVNTHHAYLQKTLPILGELTTKILRVHGPNHADTLGPLHRNFHLFKMDLEQHMIKEEASLFPLVIEFEKTGDVDVLARLLSNIDELEAEHTEAGDLLKTMRAITNDYDVPADACGTYSYTFQKLAEVEEDMFRHVHLENNVMFPRLQAIGEHELVSRSLI</sequence>
<evidence type="ECO:0000256" key="2">
    <source>
        <dbReference type="ARBA" id="ARBA00022490"/>
    </source>
</evidence>
<dbReference type="GO" id="GO:0005737">
    <property type="term" value="C:cytoplasm"/>
    <property type="evidence" value="ECO:0007669"/>
    <property type="project" value="UniProtKB-SubCell"/>
</dbReference>
<organism evidence="6 7">
    <name type="scientific">Alicyclobacillus ferrooxydans</name>
    <dbReference type="NCBI Taxonomy" id="471514"/>
    <lineage>
        <taxon>Bacteria</taxon>
        <taxon>Bacillati</taxon>
        <taxon>Bacillota</taxon>
        <taxon>Bacilli</taxon>
        <taxon>Bacillales</taxon>
        <taxon>Alicyclobacillaceae</taxon>
        <taxon>Alicyclobacillus</taxon>
    </lineage>
</organism>
<dbReference type="PANTHER" id="PTHR36438">
    <property type="entry name" value="IRON-SULFUR CLUSTER REPAIR PROTEIN YTFE"/>
    <property type="match status" value="1"/>
</dbReference>
<evidence type="ECO:0000256" key="1">
    <source>
        <dbReference type="ARBA" id="ARBA00004496"/>
    </source>
</evidence>
<dbReference type="GO" id="GO:0046872">
    <property type="term" value="F:metal ion binding"/>
    <property type="evidence" value="ECO:0007669"/>
    <property type="project" value="UniProtKB-KW"/>
</dbReference>
<dbReference type="STRING" id="471514.AN477_11200"/>
<dbReference type="InterPro" id="IPR019903">
    <property type="entry name" value="RIC_family"/>
</dbReference>
<comment type="caution">
    <text evidence="6">The sequence shown here is derived from an EMBL/GenBank/DDBJ whole genome shotgun (WGS) entry which is preliminary data.</text>
</comment>
<dbReference type="Pfam" id="PF04405">
    <property type="entry name" value="ScdA_N"/>
    <property type="match status" value="1"/>
</dbReference>
<protein>
    <submittedName>
        <fullName evidence="6">Iron-sulfur cluster repair di-iron protein</fullName>
    </submittedName>
</protein>
<keyword evidence="3" id="KW-0479">Metal-binding</keyword>
<reference evidence="6 7" key="1">
    <citation type="submission" date="2015-09" db="EMBL/GenBank/DDBJ databases">
        <title>Draft genome sequence of Alicyclobacillus ferrooxydans DSM 22381.</title>
        <authorList>
            <person name="Hemp J."/>
        </authorList>
    </citation>
    <scope>NUCLEOTIDE SEQUENCE [LARGE SCALE GENOMIC DNA]</scope>
    <source>
        <strain evidence="6 7">TC-34</strain>
    </source>
</reference>
<dbReference type="Pfam" id="PF01814">
    <property type="entry name" value="Hemerythrin"/>
    <property type="match status" value="1"/>
</dbReference>
<comment type="subcellular location">
    <subcellularLocation>
        <location evidence="1">Cytoplasm</location>
    </subcellularLocation>
</comment>
<dbReference type="PATRIC" id="fig|471514.4.peg.2049"/>
<keyword evidence="4" id="KW-0408">Iron</keyword>
<keyword evidence="7" id="KW-1185">Reference proteome</keyword>
<dbReference type="PANTHER" id="PTHR36438:SF1">
    <property type="entry name" value="IRON-SULFUR CLUSTER REPAIR PROTEIN YTFE"/>
    <property type="match status" value="1"/>
</dbReference>
<dbReference type="RefSeq" id="WP_054969246.1">
    <property type="nucleotide sequence ID" value="NZ_LJCO01000046.1"/>
</dbReference>
<evidence type="ECO:0000256" key="4">
    <source>
        <dbReference type="ARBA" id="ARBA00023004"/>
    </source>
</evidence>
<evidence type="ECO:0000256" key="3">
    <source>
        <dbReference type="ARBA" id="ARBA00022723"/>
    </source>
</evidence>
<dbReference type="Gene3D" id="1.20.120.520">
    <property type="entry name" value="nmb1532 protein domain like"/>
    <property type="match status" value="1"/>
</dbReference>
<proteinExistence type="predicted"/>
<evidence type="ECO:0000313" key="7">
    <source>
        <dbReference type="Proteomes" id="UP000050482"/>
    </source>
</evidence>
<evidence type="ECO:0000259" key="5">
    <source>
        <dbReference type="Pfam" id="PF01814"/>
    </source>
</evidence>
<evidence type="ECO:0000313" key="6">
    <source>
        <dbReference type="EMBL" id="KPV43715.1"/>
    </source>
</evidence>